<dbReference type="InterPro" id="IPR005279">
    <property type="entry name" value="Dipep/tripep_permease"/>
</dbReference>
<feature type="transmembrane region" description="Helical" evidence="7">
    <location>
        <begin position="157"/>
        <end position="179"/>
    </location>
</feature>
<evidence type="ECO:0000256" key="2">
    <source>
        <dbReference type="ARBA" id="ARBA00022448"/>
    </source>
</evidence>
<dbReference type="GO" id="GO:1904680">
    <property type="term" value="F:peptide transmembrane transporter activity"/>
    <property type="evidence" value="ECO:0007669"/>
    <property type="project" value="InterPro"/>
</dbReference>
<dbReference type="GO" id="GO:0005886">
    <property type="term" value="C:plasma membrane"/>
    <property type="evidence" value="ECO:0007669"/>
    <property type="project" value="UniProtKB-SubCell"/>
</dbReference>
<dbReference type="SUPFAM" id="SSF103473">
    <property type="entry name" value="MFS general substrate transporter"/>
    <property type="match status" value="1"/>
</dbReference>
<feature type="transmembrane region" description="Helical" evidence="7">
    <location>
        <begin position="66"/>
        <end position="87"/>
    </location>
</feature>
<evidence type="ECO:0000256" key="1">
    <source>
        <dbReference type="ARBA" id="ARBA00004651"/>
    </source>
</evidence>
<name>A0A2V3YH22_9FIRM</name>
<evidence type="ECO:0000256" key="7">
    <source>
        <dbReference type="SAM" id="Phobius"/>
    </source>
</evidence>
<evidence type="ECO:0000256" key="5">
    <source>
        <dbReference type="ARBA" id="ARBA00022989"/>
    </source>
</evidence>
<evidence type="ECO:0000313" key="8">
    <source>
        <dbReference type="EMBL" id="PXX52452.1"/>
    </source>
</evidence>
<accession>A0A2V3YH22</accession>
<feature type="transmembrane region" description="Helical" evidence="7">
    <location>
        <begin position="262"/>
        <end position="280"/>
    </location>
</feature>
<keyword evidence="5 7" id="KW-1133">Transmembrane helix</keyword>
<dbReference type="Gene3D" id="1.20.1250.20">
    <property type="entry name" value="MFS general substrate transporter like domains"/>
    <property type="match status" value="1"/>
</dbReference>
<dbReference type="Proteomes" id="UP000248057">
    <property type="component" value="Unassembled WGS sequence"/>
</dbReference>
<keyword evidence="6 7" id="KW-0472">Membrane</keyword>
<dbReference type="AlphaFoldDB" id="A0A2V3YH22"/>
<evidence type="ECO:0000256" key="4">
    <source>
        <dbReference type="ARBA" id="ARBA00022692"/>
    </source>
</evidence>
<feature type="transmembrane region" description="Helical" evidence="7">
    <location>
        <begin position="401"/>
        <end position="425"/>
    </location>
</feature>
<feature type="transmembrane region" description="Helical" evidence="7">
    <location>
        <begin position="372"/>
        <end position="395"/>
    </location>
</feature>
<dbReference type="Pfam" id="PF00854">
    <property type="entry name" value="PTR2"/>
    <property type="match status" value="1"/>
</dbReference>
<keyword evidence="2" id="KW-0813">Transport</keyword>
<evidence type="ECO:0000256" key="6">
    <source>
        <dbReference type="ARBA" id="ARBA00023136"/>
    </source>
</evidence>
<dbReference type="GO" id="GO:0015833">
    <property type="term" value="P:peptide transport"/>
    <property type="evidence" value="ECO:0007669"/>
    <property type="project" value="InterPro"/>
</dbReference>
<feature type="transmembrane region" description="Helical" evidence="7">
    <location>
        <begin position="465"/>
        <end position="486"/>
    </location>
</feature>
<reference evidence="8 9" key="1">
    <citation type="submission" date="2018-05" db="EMBL/GenBank/DDBJ databases">
        <title>Genomic Encyclopedia of Type Strains, Phase IV (KMG-IV): sequencing the most valuable type-strain genomes for metagenomic binning, comparative biology and taxonomic classification.</title>
        <authorList>
            <person name="Goeker M."/>
        </authorList>
    </citation>
    <scope>NUCLEOTIDE SEQUENCE [LARGE SCALE GENOMIC DNA]</scope>
    <source>
        <strain evidence="8 9">DSM 24995</strain>
    </source>
</reference>
<dbReference type="InterPro" id="IPR036259">
    <property type="entry name" value="MFS_trans_sf"/>
</dbReference>
<evidence type="ECO:0000313" key="9">
    <source>
        <dbReference type="Proteomes" id="UP000248057"/>
    </source>
</evidence>
<dbReference type="NCBIfam" id="TIGR00924">
    <property type="entry name" value="yjdL_sub1_fam"/>
    <property type="match status" value="1"/>
</dbReference>
<gene>
    <name evidence="8" type="ORF">DFR60_107138</name>
</gene>
<protein>
    <submittedName>
        <fullName evidence="8">POT family proton-dependent oligopeptide transporter</fullName>
    </submittedName>
</protein>
<dbReference type="EMBL" id="QJKD01000007">
    <property type="protein sequence ID" value="PXX52452.1"/>
    <property type="molecule type" value="Genomic_DNA"/>
</dbReference>
<dbReference type="InterPro" id="IPR000109">
    <property type="entry name" value="POT_fam"/>
</dbReference>
<keyword evidence="9" id="KW-1185">Reference proteome</keyword>
<comment type="caution">
    <text evidence="8">The sequence shown here is derived from an EMBL/GenBank/DDBJ whole genome shotgun (WGS) entry which is preliminary data.</text>
</comment>
<dbReference type="GeneID" id="86062247"/>
<keyword evidence="4 7" id="KW-0812">Transmembrane</keyword>
<dbReference type="PANTHER" id="PTHR23517">
    <property type="entry name" value="RESISTANCE PROTEIN MDTM, PUTATIVE-RELATED-RELATED"/>
    <property type="match status" value="1"/>
</dbReference>
<feature type="transmembrane region" description="Helical" evidence="7">
    <location>
        <begin position="292"/>
        <end position="319"/>
    </location>
</feature>
<dbReference type="InterPro" id="IPR050171">
    <property type="entry name" value="MFS_Transporters"/>
</dbReference>
<organism evidence="8 9">
    <name type="scientific">Hungatella effluvii</name>
    <dbReference type="NCBI Taxonomy" id="1096246"/>
    <lineage>
        <taxon>Bacteria</taxon>
        <taxon>Bacillati</taxon>
        <taxon>Bacillota</taxon>
        <taxon>Clostridia</taxon>
        <taxon>Lachnospirales</taxon>
        <taxon>Lachnospiraceae</taxon>
        <taxon>Hungatella</taxon>
    </lineage>
</organism>
<sequence>MKTASQAISNEELRKQKSFLGHPKGVGTLSFMQLCNSYASYGMSAILIYYLYAVKPEGLGLSQANAAQLISLYSACSLMFGIVGSYVADRILGTRRALCFSRAVTVLAYVCLALPFGGIVGYVGAMCLLLVSAMLCGRSADALMGKFYDKSDSRRDGAYTIGYVISNIGAAAPVISGAIALATGYHAAFLVCAVFAALGVAAYLITEKKFFGTIGYEPDDPLSADKKKSFIVKMIAAIVVAIAVFAVLFISGILTIGVFSNVISTAAIFIPIVYFVIIITSPKTQKEEKTRVANLIPAFICNCFAMLVWTQSTSILAIFTEQRVDRVIFGMEISAASFQTLPAVFAIFLGAVVGSLWSVLGKRQPLAPAKIGIGTILWGCGPLFMTLPFMLYGAADKVSPLWIVVFYLLIILGEAFTSPVGYSCASIVAPQAFATQMITVWSMSQSTGAALNTLAVNFYKEGSEVPFFLVIGLITCAAGLIVLIFGKKIAAGMGMLEKTE</sequence>
<feature type="transmembrane region" description="Helical" evidence="7">
    <location>
        <begin position="235"/>
        <end position="256"/>
    </location>
</feature>
<proteinExistence type="predicted"/>
<feature type="transmembrane region" description="Helical" evidence="7">
    <location>
        <begin position="339"/>
        <end position="360"/>
    </location>
</feature>
<feature type="transmembrane region" description="Helical" evidence="7">
    <location>
        <begin position="107"/>
        <end position="136"/>
    </location>
</feature>
<feature type="transmembrane region" description="Helical" evidence="7">
    <location>
        <begin position="38"/>
        <end position="54"/>
    </location>
</feature>
<comment type="subcellular location">
    <subcellularLocation>
        <location evidence="1">Cell membrane</location>
        <topology evidence="1">Multi-pass membrane protein</topology>
    </subcellularLocation>
</comment>
<evidence type="ECO:0000256" key="3">
    <source>
        <dbReference type="ARBA" id="ARBA00022475"/>
    </source>
</evidence>
<dbReference type="PANTHER" id="PTHR23517:SF15">
    <property type="entry name" value="PROTON-DEPENDENT OLIGOPEPTIDE FAMILY TRANSPORT PROTEIN"/>
    <property type="match status" value="1"/>
</dbReference>
<keyword evidence="3" id="KW-1003">Cell membrane</keyword>
<feature type="transmembrane region" description="Helical" evidence="7">
    <location>
        <begin position="437"/>
        <end position="459"/>
    </location>
</feature>
<feature type="transmembrane region" description="Helical" evidence="7">
    <location>
        <begin position="185"/>
        <end position="205"/>
    </location>
</feature>
<dbReference type="RefSeq" id="WP_110323587.1">
    <property type="nucleotide sequence ID" value="NZ_QJKD01000007.1"/>
</dbReference>